<name>V5IAW8_ANOGL</name>
<organism evidence="11">
    <name type="scientific">Anoplophora glabripennis</name>
    <name type="common">Asian longhorn beetle</name>
    <name type="synonym">Anoplophora nobilis</name>
    <dbReference type="NCBI Taxonomy" id="217634"/>
    <lineage>
        <taxon>Eukaryota</taxon>
        <taxon>Metazoa</taxon>
        <taxon>Ecdysozoa</taxon>
        <taxon>Arthropoda</taxon>
        <taxon>Hexapoda</taxon>
        <taxon>Insecta</taxon>
        <taxon>Pterygota</taxon>
        <taxon>Neoptera</taxon>
        <taxon>Endopterygota</taxon>
        <taxon>Coleoptera</taxon>
        <taxon>Polyphaga</taxon>
        <taxon>Cucujiformia</taxon>
        <taxon>Chrysomeloidea</taxon>
        <taxon>Cerambycidae</taxon>
        <taxon>Lamiinae</taxon>
        <taxon>Lamiini</taxon>
        <taxon>Anoplophora</taxon>
    </lineage>
</organism>
<dbReference type="AlphaFoldDB" id="V5IAW8"/>
<comment type="similarity">
    <text evidence="3">Belongs to the SRP19 family.</text>
</comment>
<evidence type="ECO:0000256" key="2">
    <source>
        <dbReference type="ARBA" id="ARBA00004604"/>
    </source>
</evidence>
<dbReference type="InterPro" id="IPR036521">
    <property type="entry name" value="SRP19-like_sf"/>
</dbReference>
<dbReference type="GeneID" id="108909251"/>
<dbReference type="EMBL" id="GALX01000460">
    <property type="protein sequence ID" value="JAB68006.1"/>
    <property type="molecule type" value="Transcribed_RNA"/>
</dbReference>
<evidence type="ECO:0000256" key="10">
    <source>
        <dbReference type="SAM" id="MobiDB-lite"/>
    </source>
</evidence>
<keyword evidence="4" id="KW-0963">Cytoplasm</keyword>
<reference evidence="11" key="1">
    <citation type="submission" date="2013-07" db="EMBL/GenBank/DDBJ databases">
        <title>Midgut Transcriptome Profiling of Anoplphora glabripennis, a Lignocellulose Degrading, Wood-Boring Cerambycid.</title>
        <authorList>
            <person name="Scully E.D."/>
            <person name="Hoover K."/>
            <person name="Carlson J.E."/>
            <person name="Tien M."/>
            <person name="Geib S.M."/>
        </authorList>
    </citation>
    <scope>NUCLEOTIDE SEQUENCE</scope>
</reference>
<dbReference type="Pfam" id="PF01922">
    <property type="entry name" value="SRP19"/>
    <property type="match status" value="1"/>
</dbReference>
<dbReference type="GO" id="GO:0005786">
    <property type="term" value="C:signal recognition particle, endoplasmic reticulum targeting"/>
    <property type="evidence" value="ECO:0007669"/>
    <property type="project" value="UniProtKB-KW"/>
</dbReference>
<evidence type="ECO:0000313" key="11">
    <source>
        <dbReference type="EMBL" id="JAB68006.1"/>
    </source>
</evidence>
<dbReference type="PANTHER" id="PTHR17453">
    <property type="entry name" value="SIGNAL RECOGNITION PARTICLE 19 KD PROTEIN"/>
    <property type="match status" value="1"/>
</dbReference>
<keyword evidence="6" id="KW-0733">Signal recognition particle</keyword>
<dbReference type="OrthoDB" id="2190947at2759"/>
<comment type="function">
    <text evidence="9">Component of the signal recognition particle (SRP) complex, a ribonucleoprotein complex that mediates the cotranslational targeting of secretory and membrane proteins to the endoplasmic reticulum (ER). Binds directly to 7SL RNA. Mediates binding of SRP54 to the SRP complex.</text>
</comment>
<feature type="region of interest" description="Disordered" evidence="10">
    <location>
        <begin position="124"/>
        <end position="152"/>
    </location>
</feature>
<dbReference type="PANTHER" id="PTHR17453:SF0">
    <property type="entry name" value="SIGNAL RECOGNITION PARTICLE 19 KDA PROTEIN"/>
    <property type="match status" value="1"/>
</dbReference>
<dbReference type="KEGG" id="agb:108909251"/>
<keyword evidence="8" id="KW-0687">Ribonucleoprotein</keyword>
<evidence type="ECO:0000256" key="5">
    <source>
        <dbReference type="ARBA" id="ARBA00022884"/>
    </source>
</evidence>
<evidence type="ECO:0000256" key="3">
    <source>
        <dbReference type="ARBA" id="ARBA00008910"/>
    </source>
</evidence>
<accession>V5IAW8</accession>
<evidence type="ECO:0000256" key="6">
    <source>
        <dbReference type="ARBA" id="ARBA00023135"/>
    </source>
</evidence>
<dbReference type="InterPro" id="IPR002778">
    <property type="entry name" value="Signal_recog_particle_SRP19"/>
</dbReference>
<evidence type="ECO:0000256" key="4">
    <source>
        <dbReference type="ARBA" id="ARBA00022490"/>
    </source>
</evidence>
<dbReference type="GO" id="GO:0008312">
    <property type="term" value="F:7S RNA binding"/>
    <property type="evidence" value="ECO:0007669"/>
    <property type="project" value="InterPro"/>
</dbReference>
<evidence type="ECO:0000256" key="8">
    <source>
        <dbReference type="ARBA" id="ARBA00023274"/>
    </source>
</evidence>
<dbReference type="GO" id="GO:0006617">
    <property type="term" value="P:SRP-dependent cotranslational protein targeting to membrane, signal sequence recognition"/>
    <property type="evidence" value="ECO:0007669"/>
    <property type="project" value="TreeGrafter"/>
</dbReference>
<proteinExistence type="inferred from homology"/>
<gene>
    <name evidence="11" type="primary">SRP19</name>
</gene>
<keyword evidence="5" id="KW-0694">RNA-binding</keyword>
<dbReference type="CTD" id="6728"/>
<protein>
    <submittedName>
        <fullName evidence="11">Signal recognition particle</fullName>
    </submittedName>
</protein>
<dbReference type="FunFam" id="3.30.56.30:FF:000002">
    <property type="entry name" value="Signal recognition particle 19kDa"/>
    <property type="match status" value="1"/>
</dbReference>
<dbReference type="GO" id="GO:0005730">
    <property type="term" value="C:nucleolus"/>
    <property type="evidence" value="ECO:0007669"/>
    <property type="project" value="UniProtKB-SubCell"/>
</dbReference>
<evidence type="ECO:0000256" key="7">
    <source>
        <dbReference type="ARBA" id="ARBA00023242"/>
    </source>
</evidence>
<keyword evidence="7" id="KW-0539">Nucleus</keyword>
<comment type="subcellular location">
    <subcellularLocation>
        <location evidence="1">Cytoplasm</location>
    </subcellularLocation>
    <subcellularLocation>
        <location evidence="2">Nucleus</location>
        <location evidence="2">Nucleolus</location>
    </subcellularLocation>
</comment>
<evidence type="ECO:0000256" key="1">
    <source>
        <dbReference type="ARBA" id="ARBA00004496"/>
    </source>
</evidence>
<evidence type="ECO:0000256" key="9">
    <source>
        <dbReference type="ARBA" id="ARBA00045518"/>
    </source>
</evidence>
<dbReference type="SUPFAM" id="SSF69695">
    <property type="entry name" value="SRP19"/>
    <property type="match status" value="1"/>
</dbReference>
<dbReference type="Gene3D" id="3.30.56.30">
    <property type="entry name" value="Signal recognition particle, SRP19-like subunit"/>
    <property type="match status" value="1"/>
</dbReference>
<sequence>MQSHSGVPILQWSPDKKYSDRERWICIYPAYINSKKTLAQGRKIAKEKCVENPTHQEIRDVLVAAGMKVGVENKLYSRERSKELQYRGRIRVQLKNDDGSLFNSEFPTRESIMNHLGEMIPKLKSRLNKGAGEQPLQSTGSNKGKGKGKGRR</sequence>